<organism evidence="3 5">
    <name type="scientific">Eggerthella sinensis</name>
    <dbReference type="NCBI Taxonomy" id="242230"/>
    <lineage>
        <taxon>Bacteria</taxon>
        <taxon>Bacillati</taxon>
        <taxon>Actinomycetota</taxon>
        <taxon>Coriobacteriia</taxon>
        <taxon>Eggerthellales</taxon>
        <taxon>Eggerthellaceae</taxon>
        <taxon>Eggerthella</taxon>
    </lineage>
</organism>
<dbReference type="Proteomes" id="UP000270112">
    <property type="component" value="Unassembled WGS sequence"/>
</dbReference>
<proteinExistence type="predicted"/>
<gene>
    <name evidence="2" type="ORF">C1876_15185</name>
    <name evidence="3" type="ORF">DMP09_07065</name>
</gene>
<dbReference type="EMBL" id="QICC01000022">
    <property type="protein sequence ID" value="RNM41953.1"/>
    <property type="molecule type" value="Genomic_DNA"/>
</dbReference>
<evidence type="ECO:0000313" key="2">
    <source>
        <dbReference type="EMBL" id="RDB65986.1"/>
    </source>
</evidence>
<dbReference type="OrthoDB" id="4772335at2"/>
<sequence length="234" mass="25814">MAGAFDFKKAYPDLYLPKTKPAFIDVPPMSFVMVAGTGNPNEENGSYSDALGLLYAFSFTIKMSKMGSWQPEGYFDYAVPPLEGLWWTTDEAFDGTRILDKDAFSWISMIRLPDFVTPAVFAWAAEQVAAKKPQLDLARAHLGRFAEGPCAQIMHKGPYDDEPATIAQMEAFIAASEYADDIANPASADELLALLDADGGVPAVRLHHEIYLGDPRRSKPENLKTVIRHPVKRA</sequence>
<dbReference type="PIRSF" id="PIRSF031644">
    <property type="entry name" value="UCP031644"/>
    <property type="match status" value="1"/>
</dbReference>
<dbReference type="EMBL" id="PPTT01000034">
    <property type="protein sequence ID" value="RDB65986.1"/>
    <property type="molecule type" value="Genomic_DNA"/>
</dbReference>
<reference evidence="2 4" key="1">
    <citation type="journal article" date="2018" name="Elife">
        <title>Discovery and characterization of a prevalent human gut bacterial enzyme sufficient for the inactivation of a family of plant toxins.</title>
        <authorList>
            <person name="Koppel N."/>
            <person name="Bisanz J.E."/>
            <person name="Pandelia M.E."/>
            <person name="Turnbaugh P.J."/>
            <person name="Balskus E.P."/>
        </authorList>
    </citation>
    <scope>NUCLEOTIDE SEQUENCE [LARGE SCALE GENOMIC DNA]</scope>
    <source>
        <strain evidence="2 4">DSM 16107</strain>
    </source>
</reference>
<dbReference type="InterPro" id="IPR008319">
    <property type="entry name" value="GyrI-like_CCH_Lin2189-like"/>
</dbReference>
<evidence type="ECO:0000313" key="5">
    <source>
        <dbReference type="Proteomes" id="UP000270112"/>
    </source>
</evidence>
<dbReference type="Proteomes" id="UP000253817">
    <property type="component" value="Unassembled WGS sequence"/>
</dbReference>
<dbReference type="InterPro" id="IPR011256">
    <property type="entry name" value="Reg_factor_effector_dom_sf"/>
</dbReference>
<comment type="caution">
    <text evidence="3">The sequence shown here is derived from an EMBL/GenBank/DDBJ whole genome shotgun (WGS) entry which is preliminary data.</text>
</comment>
<keyword evidence="4" id="KW-1185">Reference proteome</keyword>
<name>A0A3N0IY92_9ACTN</name>
<dbReference type="AlphaFoldDB" id="A0A3N0IY92"/>
<dbReference type="RefSeq" id="WP_114547568.1">
    <property type="nucleotide sequence ID" value="NZ_CATYLB010000019.1"/>
</dbReference>
<protein>
    <submittedName>
        <fullName evidence="3">Transcriptional regulator</fullName>
    </submittedName>
</protein>
<evidence type="ECO:0000313" key="3">
    <source>
        <dbReference type="EMBL" id="RNM41953.1"/>
    </source>
</evidence>
<dbReference type="Pfam" id="PF06445">
    <property type="entry name" value="GyrI-like"/>
    <property type="match status" value="1"/>
</dbReference>
<accession>A0A3N0IY92</accession>
<feature type="domain" description="GyrI-like small molecule binding" evidence="1">
    <location>
        <begin position="20"/>
        <end position="179"/>
    </location>
</feature>
<reference evidence="3" key="3">
    <citation type="journal article" date="2019" name="Microbiol. Resour. Announc.">
        <title>Draft Genome Sequences of Type Strains of Gordonibacter faecihominis, Paraeggerthella hongkongensis, Parvibacter caecicola,Slackia equolifaciens, Slackia faecicanis, and Slackia isoflavoniconvertens.</title>
        <authorList>
            <person name="Danylec N."/>
            <person name="Stoll D.A."/>
            <person name="Dotsch A."/>
            <person name="Huch M."/>
        </authorList>
    </citation>
    <scope>NUCLEOTIDE SEQUENCE</scope>
    <source>
        <strain evidence="3">DSM 16107</strain>
    </source>
</reference>
<evidence type="ECO:0000313" key="4">
    <source>
        <dbReference type="Proteomes" id="UP000253817"/>
    </source>
</evidence>
<reference evidence="5" key="2">
    <citation type="submission" date="2018-05" db="EMBL/GenBank/DDBJ databases">
        <title>Genome Sequencing of selected type strains of the family Eggerthellaceae.</title>
        <authorList>
            <person name="Danylec N."/>
            <person name="Stoll D.A."/>
            <person name="Doetsch A."/>
            <person name="Huch M."/>
        </authorList>
    </citation>
    <scope>NUCLEOTIDE SEQUENCE [LARGE SCALE GENOMIC DNA]</scope>
    <source>
        <strain evidence="5">DSM 16107</strain>
    </source>
</reference>
<dbReference type="InterPro" id="IPR029442">
    <property type="entry name" value="GyrI-like"/>
</dbReference>
<dbReference type="Gene3D" id="3.20.80.10">
    <property type="entry name" value="Regulatory factor, effector binding domain"/>
    <property type="match status" value="1"/>
</dbReference>
<evidence type="ECO:0000259" key="1">
    <source>
        <dbReference type="Pfam" id="PF06445"/>
    </source>
</evidence>